<dbReference type="GO" id="GO:0005694">
    <property type="term" value="C:chromosome"/>
    <property type="evidence" value="ECO:0007669"/>
    <property type="project" value="UniProtKB-SubCell"/>
</dbReference>
<dbReference type="GO" id="GO:0042393">
    <property type="term" value="F:histone binding"/>
    <property type="evidence" value="ECO:0007669"/>
    <property type="project" value="InterPro"/>
</dbReference>
<feature type="domain" description="PBZ-type" evidence="7">
    <location>
        <begin position="14"/>
        <end position="39"/>
    </location>
</feature>
<keyword evidence="4" id="KW-0158">Chromosome</keyword>
<dbReference type="Proteomes" id="UP000291343">
    <property type="component" value="Unassembled WGS sequence"/>
</dbReference>
<dbReference type="STRING" id="195883.A0A482XNK6"/>
<dbReference type="GO" id="GO:0072572">
    <property type="term" value="F:poly-ADP-D-ribose binding"/>
    <property type="evidence" value="ECO:0007669"/>
    <property type="project" value="TreeGrafter"/>
</dbReference>
<evidence type="ECO:0000256" key="4">
    <source>
        <dbReference type="ARBA" id="ARBA00022454"/>
    </source>
</evidence>
<dbReference type="Pfam" id="PF10228">
    <property type="entry name" value="HPF1"/>
    <property type="match status" value="1"/>
</dbReference>
<comment type="subcellular location">
    <subcellularLocation>
        <location evidence="2">Chromosome</location>
    </subcellularLocation>
    <subcellularLocation>
        <location evidence="1">Nucleus</location>
    </subcellularLocation>
</comment>
<evidence type="ECO:0000313" key="8">
    <source>
        <dbReference type="EMBL" id="RZF46958.1"/>
    </source>
</evidence>
<name>A0A482XNK6_LAOST</name>
<protein>
    <recommendedName>
        <fullName evidence="7">PBZ-type domain-containing protein</fullName>
    </recommendedName>
</protein>
<dbReference type="SMR" id="A0A482XNK6"/>
<gene>
    <name evidence="8" type="ORF">LSTR_LSTR011226</name>
</gene>
<dbReference type="PANTHER" id="PTHR13386">
    <property type="entry name" value="HISTONE PARYLATION FACTOR 1"/>
    <property type="match status" value="1"/>
</dbReference>
<evidence type="ECO:0000313" key="9">
    <source>
        <dbReference type="Proteomes" id="UP000291343"/>
    </source>
</evidence>
<dbReference type="PANTHER" id="PTHR13386:SF1">
    <property type="entry name" value="HISTONE PARYLATION FACTOR 1"/>
    <property type="match status" value="1"/>
</dbReference>
<comment type="caution">
    <text evidence="8">The sequence shown here is derived from an EMBL/GenBank/DDBJ whole genome shotgun (WGS) entry which is preliminary data.</text>
</comment>
<dbReference type="InParanoid" id="A0A482XNK6"/>
<keyword evidence="9" id="KW-1185">Reference proteome</keyword>
<dbReference type="AlphaFoldDB" id="A0A482XNK6"/>
<evidence type="ECO:0000256" key="1">
    <source>
        <dbReference type="ARBA" id="ARBA00004123"/>
    </source>
</evidence>
<evidence type="ECO:0000259" key="7">
    <source>
        <dbReference type="Pfam" id="PF10283"/>
    </source>
</evidence>
<dbReference type="GO" id="GO:0006974">
    <property type="term" value="P:DNA damage response"/>
    <property type="evidence" value="ECO:0007669"/>
    <property type="project" value="InterPro"/>
</dbReference>
<feature type="compositionally biased region" description="Basic and acidic residues" evidence="6">
    <location>
        <begin position="129"/>
        <end position="142"/>
    </location>
</feature>
<reference evidence="8 9" key="1">
    <citation type="journal article" date="2017" name="Gigascience">
        <title>Genome sequence of the small brown planthopper, Laodelphax striatellus.</title>
        <authorList>
            <person name="Zhu J."/>
            <person name="Jiang F."/>
            <person name="Wang X."/>
            <person name="Yang P."/>
            <person name="Bao Y."/>
            <person name="Zhao W."/>
            <person name="Wang W."/>
            <person name="Lu H."/>
            <person name="Wang Q."/>
            <person name="Cui N."/>
            <person name="Li J."/>
            <person name="Chen X."/>
            <person name="Luo L."/>
            <person name="Yu J."/>
            <person name="Kang L."/>
            <person name="Cui F."/>
        </authorList>
    </citation>
    <scope>NUCLEOTIDE SEQUENCE [LARGE SCALE GENOMIC DNA]</scope>
    <source>
        <strain evidence="8">Lst14</strain>
    </source>
</reference>
<feature type="region of interest" description="Disordered" evidence="6">
    <location>
        <begin position="1"/>
        <end position="149"/>
    </location>
</feature>
<feature type="compositionally biased region" description="Polar residues" evidence="6">
    <location>
        <begin position="56"/>
        <end position="66"/>
    </location>
</feature>
<dbReference type="GO" id="GO:0005634">
    <property type="term" value="C:nucleus"/>
    <property type="evidence" value="ECO:0007669"/>
    <property type="project" value="UniProtKB-SubCell"/>
</dbReference>
<evidence type="ECO:0000256" key="6">
    <source>
        <dbReference type="SAM" id="MobiDB-lite"/>
    </source>
</evidence>
<sequence length="491" mass="55914">MPNDAATSYEDDKRDPCRYGVDCYQKNPAHHEKFKHPPKVSTSAAQEDDKKPAAKTPSNDKPSSATKTKKRGSLSDWLLKPAEKKLKEQTPKTPKESPRNVESKQNDNDERRKEKKATTSQNDNNVIENHVHKNEEQKKPEEENVLQSVEKVKEVEKPLTENKRPKSPPLLIPSDVDVQSRIKLMFLVDMPEDFYQFWNFCESVGSYALSKGDPCDAFKSVGLKLVGPFDVLADRFDSNADYSQDRLLRHWRYYYDPPEFQTVIKGDEQTGYHLGYFRDDPKEKPVFVASNLAEKSYVIKPIAENLFGAVNSYLEDEKQKADPFIKVKIVKLQNLLTAFAKKENITLEKTTDAMNKRNSKVVTKLFHKAGLVVPFDKKSEVGYRELAENDATIKIMLGKIDKCKSEEERRGHMSRLQPVITFANIANDECDFGTSLELGLDLFSFGSPFLHDSAKILASTAYNLLGRTEFAKILEAHLKDRKKSSNLSVLK</sequence>
<feature type="compositionally biased region" description="Basic and acidic residues" evidence="6">
    <location>
        <begin position="81"/>
        <end position="112"/>
    </location>
</feature>
<accession>A0A482XNK6</accession>
<proteinExistence type="inferred from homology"/>
<evidence type="ECO:0000256" key="2">
    <source>
        <dbReference type="ARBA" id="ARBA00004286"/>
    </source>
</evidence>
<keyword evidence="5" id="KW-0539">Nucleus</keyword>
<dbReference type="OrthoDB" id="416496at2759"/>
<evidence type="ECO:0000256" key="5">
    <source>
        <dbReference type="ARBA" id="ARBA00023242"/>
    </source>
</evidence>
<dbReference type="Pfam" id="PF10283">
    <property type="entry name" value="zf-CCHH"/>
    <property type="match status" value="1"/>
</dbReference>
<dbReference type="InterPro" id="IPR019361">
    <property type="entry name" value="HPF1"/>
</dbReference>
<organism evidence="8 9">
    <name type="scientific">Laodelphax striatellus</name>
    <name type="common">Small brown planthopper</name>
    <name type="synonym">Delphax striatella</name>
    <dbReference type="NCBI Taxonomy" id="195883"/>
    <lineage>
        <taxon>Eukaryota</taxon>
        <taxon>Metazoa</taxon>
        <taxon>Ecdysozoa</taxon>
        <taxon>Arthropoda</taxon>
        <taxon>Hexapoda</taxon>
        <taxon>Insecta</taxon>
        <taxon>Pterygota</taxon>
        <taxon>Neoptera</taxon>
        <taxon>Paraneoptera</taxon>
        <taxon>Hemiptera</taxon>
        <taxon>Auchenorrhyncha</taxon>
        <taxon>Fulgoroidea</taxon>
        <taxon>Delphacidae</taxon>
        <taxon>Criomorphinae</taxon>
        <taxon>Laodelphax</taxon>
    </lineage>
</organism>
<evidence type="ECO:0000256" key="3">
    <source>
        <dbReference type="ARBA" id="ARBA00010803"/>
    </source>
</evidence>
<dbReference type="EMBL" id="QKKF02005229">
    <property type="protein sequence ID" value="RZF46958.1"/>
    <property type="molecule type" value="Genomic_DNA"/>
</dbReference>
<dbReference type="FunCoup" id="A0A482XNK6">
    <property type="interactions" value="1161"/>
</dbReference>
<feature type="compositionally biased region" description="Polar residues" evidence="6">
    <location>
        <begin position="118"/>
        <end position="127"/>
    </location>
</feature>
<dbReference type="InterPro" id="IPR019406">
    <property type="entry name" value="APLF_PBZ"/>
</dbReference>
<comment type="similarity">
    <text evidence="3">Belongs to the HPF1 family.</text>
</comment>